<dbReference type="SUPFAM" id="SSF49899">
    <property type="entry name" value="Concanavalin A-like lectins/glucanases"/>
    <property type="match status" value="1"/>
</dbReference>
<evidence type="ECO:0000256" key="1">
    <source>
        <dbReference type="ARBA" id="ARBA00009902"/>
    </source>
</evidence>
<dbReference type="PANTHER" id="PTHR42800">
    <property type="entry name" value="EXOINULINASE INUD (AFU_ORTHOLOGUE AFUA_5G00480)"/>
    <property type="match status" value="1"/>
</dbReference>
<dbReference type="Proteomes" id="UP001337655">
    <property type="component" value="Unassembled WGS sequence"/>
</dbReference>
<dbReference type="EMBL" id="JAVRRT010000003">
    <property type="protein sequence ID" value="KAK5173249.1"/>
    <property type="molecule type" value="Genomic_DNA"/>
</dbReference>
<keyword evidence="2 4" id="KW-0378">Hydrolase</keyword>
<dbReference type="SUPFAM" id="SSF75005">
    <property type="entry name" value="Arabinanase/levansucrase/invertase"/>
    <property type="match status" value="1"/>
</dbReference>
<keyword evidence="3 4" id="KW-0326">Glycosidase</keyword>
<evidence type="ECO:0000259" key="5">
    <source>
        <dbReference type="Pfam" id="PF00251"/>
    </source>
</evidence>
<evidence type="ECO:0000313" key="7">
    <source>
        <dbReference type="EMBL" id="KAK5173249.1"/>
    </source>
</evidence>
<dbReference type="SMART" id="SM00640">
    <property type="entry name" value="Glyco_32"/>
    <property type="match status" value="1"/>
</dbReference>
<sequence>MSTKPSPPLQSRRPVLHVTVGSWLNDPCAPSYDAHTDTYHLFHQTNPSSTQWGNMSWAHLTSADQLTWTPPADTETIALHPDQPYDCKGVFTGCWVPPSSPTDHTLRVIYSSVKHLPFHWSTPPYPRNAAGLAIATSQNGGRTWQKEDENPILRGEPECVEVTGFRDPYLAAWPAMDRMLGREEPSLYGLVSGGIRGRGPTTFVYEVPPDDPTSWKLQGDLVEMPERFQPSHHWSGNYGLNWECVNFMTLTSGEVSREVLIIGAEGDVEKQHLWMSGPLVEEDGTVRMEYSSGGYLDHGTYYAANSFVDPKTGRRIVHGWIPEEDISAEFVERKGWNGSLAIPREVFLVRIFRVVKALRSEVPEISGFEQQAEADGSLTLTTLGVRPIHELTNARERCRQKLKADVDTTSRDQDIRQQTFLFEATASTWDLEVTMDIHLGCKEAGLFIHHDEKHTVGTAIVFSLEHEAITVDRSRTNTVENCNRCPEKGPFTLFTTAEKDEEPVLEKLRLRIISDGDVLEVFANDRFALATMVYREEASPSQGGITAFASGAPGSTVVGSATLWDGIGPT</sequence>
<feature type="domain" description="Glycosyl hydrolase family 32 C-terminal" evidence="6">
    <location>
        <begin position="395"/>
        <end position="565"/>
    </location>
</feature>
<evidence type="ECO:0000256" key="4">
    <source>
        <dbReference type="RuleBase" id="RU362110"/>
    </source>
</evidence>
<evidence type="ECO:0000259" key="6">
    <source>
        <dbReference type="Pfam" id="PF08244"/>
    </source>
</evidence>
<name>A0AAV9PH35_9PEZI</name>
<comment type="similarity">
    <text evidence="1 4">Belongs to the glycosyl hydrolase 32 family.</text>
</comment>
<dbReference type="CDD" id="cd18621">
    <property type="entry name" value="GH32_XdINV-like"/>
    <property type="match status" value="1"/>
</dbReference>
<evidence type="ECO:0000256" key="2">
    <source>
        <dbReference type="ARBA" id="ARBA00022801"/>
    </source>
</evidence>
<dbReference type="GO" id="GO:0005737">
    <property type="term" value="C:cytoplasm"/>
    <property type="evidence" value="ECO:0007669"/>
    <property type="project" value="TreeGrafter"/>
</dbReference>
<dbReference type="InterPro" id="IPR001362">
    <property type="entry name" value="Glyco_hydro_32"/>
</dbReference>
<dbReference type="InterPro" id="IPR013189">
    <property type="entry name" value="Glyco_hydro_32_C"/>
</dbReference>
<organism evidence="7 8">
    <name type="scientific">Saxophila tyrrhenica</name>
    <dbReference type="NCBI Taxonomy" id="1690608"/>
    <lineage>
        <taxon>Eukaryota</taxon>
        <taxon>Fungi</taxon>
        <taxon>Dikarya</taxon>
        <taxon>Ascomycota</taxon>
        <taxon>Pezizomycotina</taxon>
        <taxon>Dothideomycetes</taxon>
        <taxon>Dothideomycetidae</taxon>
        <taxon>Mycosphaerellales</taxon>
        <taxon>Extremaceae</taxon>
        <taxon>Saxophila</taxon>
    </lineage>
</organism>
<evidence type="ECO:0000313" key="8">
    <source>
        <dbReference type="Proteomes" id="UP001337655"/>
    </source>
</evidence>
<dbReference type="Gene3D" id="2.115.10.20">
    <property type="entry name" value="Glycosyl hydrolase domain, family 43"/>
    <property type="match status" value="1"/>
</dbReference>
<protein>
    <submittedName>
        <fullName evidence="7">Uncharacterized protein</fullName>
    </submittedName>
</protein>
<evidence type="ECO:0000256" key="3">
    <source>
        <dbReference type="ARBA" id="ARBA00023295"/>
    </source>
</evidence>
<comment type="caution">
    <text evidence="7">The sequence shown here is derived from an EMBL/GenBank/DDBJ whole genome shotgun (WGS) entry which is preliminary data.</text>
</comment>
<dbReference type="InterPro" id="IPR013320">
    <property type="entry name" value="ConA-like_dom_sf"/>
</dbReference>
<dbReference type="AlphaFoldDB" id="A0AAV9PH35"/>
<dbReference type="InterPro" id="IPR013148">
    <property type="entry name" value="Glyco_hydro_32_N"/>
</dbReference>
<dbReference type="Pfam" id="PF00251">
    <property type="entry name" value="Glyco_hydro_32N"/>
    <property type="match status" value="1"/>
</dbReference>
<dbReference type="InterPro" id="IPR023296">
    <property type="entry name" value="Glyco_hydro_beta-prop_sf"/>
</dbReference>
<dbReference type="GO" id="GO:0005987">
    <property type="term" value="P:sucrose catabolic process"/>
    <property type="evidence" value="ECO:0007669"/>
    <property type="project" value="TreeGrafter"/>
</dbReference>
<dbReference type="GeneID" id="89923277"/>
<dbReference type="RefSeq" id="XP_064661944.1">
    <property type="nucleotide sequence ID" value="XM_064799189.1"/>
</dbReference>
<reference evidence="7 8" key="1">
    <citation type="submission" date="2023-08" db="EMBL/GenBank/DDBJ databases">
        <title>Black Yeasts Isolated from many extreme environments.</title>
        <authorList>
            <person name="Coleine C."/>
            <person name="Stajich J.E."/>
            <person name="Selbmann L."/>
        </authorList>
    </citation>
    <scope>NUCLEOTIDE SEQUENCE [LARGE SCALE GENOMIC DNA]</scope>
    <source>
        <strain evidence="7 8">CCFEE 5935</strain>
    </source>
</reference>
<feature type="domain" description="Glycosyl hydrolase family 32 N-terminal" evidence="5">
    <location>
        <begin position="22"/>
        <end position="348"/>
    </location>
</feature>
<dbReference type="PANTHER" id="PTHR42800:SF3">
    <property type="entry name" value="GLYCOSYL HYDROLASE FAMILY 32 N-TERMINAL DOMAIN-CONTAINING PROTEIN"/>
    <property type="match status" value="1"/>
</dbReference>
<dbReference type="Pfam" id="PF08244">
    <property type="entry name" value="Glyco_hydro_32C"/>
    <property type="match status" value="1"/>
</dbReference>
<gene>
    <name evidence="7" type="ORF">LTR77_001930</name>
</gene>
<dbReference type="GO" id="GO:0004575">
    <property type="term" value="F:sucrose alpha-glucosidase activity"/>
    <property type="evidence" value="ECO:0007669"/>
    <property type="project" value="TreeGrafter"/>
</dbReference>
<dbReference type="Gene3D" id="2.60.120.560">
    <property type="entry name" value="Exo-inulinase, domain 1"/>
    <property type="match status" value="1"/>
</dbReference>
<keyword evidence="8" id="KW-1185">Reference proteome</keyword>
<accession>A0AAV9PH35</accession>
<proteinExistence type="inferred from homology"/>